<protein>
    <submittedName>
        <fullName evidence="1">Contig78, whole genome shotgun sequence</fullName>
    </submittedName>
</protein>
<organism evidence="1 2">
    <name type="scientific">Pedobacter lusitanus</name>
    <dbReference type="NCBI Taxonomy" id="1503925"/>
    <lineage>
        <taxon>Bacteria</taxon>
        <taxon>Pseudomonadati</taxon>
        <taxon>Bacteroidota</taxon>
        <taxon>Sphingobacteriia</taxon>
        <taxon>Sphingobacteriales</taxon>
        <taxon>Sphingobacteriaceae</taxon>
        <taxon>Pedobacter</taxon>
    </lineage>
</organism>
<comment type="caution">
    <text evidence="1">The sequence shown here is derived from an EMBL/GenBank/DDBJ whole genome shotgun (WGS) entry which is preliminary data.</text>
</comment>
<evidence type="ECO:0000313" key="2">
    <source>
        <dbReference type="Proteomes" id="UP000032049"/>
    </source>
</evidence>
<dbReference type="AlphaFoldDB" id="A0A0D0GNC0"/>
<dbReference type="STRING" id="1503925.TH53_17980"/>
<proteinExistence type="predicted"/>
<name>A0A0D0GNC0_9SPHI</name>
<gene>
    <name evidence="1" type="ORF">TH53_17980</name>
</gene>
<dbReference type="RefSeq" id="WP_041883957.1">
    <property type="nucleotide sequence ID" value="NZ_CP157278.1"/>
</dbReference>
<sequence>MENTEQLVCGLSAIQILKLKEKHGFLILGEVKQAGTTYQAIFKEPDFKTLEATGAVGEKNAIKGTIALFDNCVVASDEALSQRDFLKLKAVECLAQHMNSFNVTVKNL</sequence>
<keyword evidence="2" id="KW-1185">Reference proteome</keyword>
<reference evidence="1 2" key="1">
    <citation type="submission" date="2015-01" db="EMBL/GenBank/DDBJ databases">
        <title>Draft genome sequence of Pedobacter sp. NL19 isolated from sludge of an effluent treatment pond in an abandoned uranium mine.</title>
        <authorList>
            <person name="Santos T."/>
            <person name="Caetano T."/>
            <person name="Covas C."/>
            <person name="Cruz A."/>
            <person name="Mendo S."/>
        </authorList>
    </citation>
    <scope>NUCLEOTIDE SEQUENCE [LARGE SCALE GENOMIC DNA]</scope>
    <source>
        <strain evidence="1 2">NL19</strain>
    </source>
</reference>
<dbReference type="OrthoDB" id="1452107at2"/>
<evidence type="ECO:0000313" key="1">
    <source>
        <dbReference type="EMBL" id="KIO75951.1"/>
    </source>
</evidence>
<dbReference type="Proteomes" id="UP000032049">
    <property type="component" value="Unassembled WGS sequence"/>
</dbReference>
<accession>A0A0D0GNC0</accession>
<dbReference type="EMBL" id="JXRA01000078">
    <property type="protein sequence ID" value="KIO75951.1"/>
    <property type="molecule type" value="Genomic_DNA"/>
</dbReference>